<accession>A0AAD8KK02</accession>
<keyword evidence="3" id="KW-1185">Reference proteome</keyword>
<organism evidence="2 3">
    <name type="scientific">Tagetes erecta</name>
    <name type="common">African marigold</name>
    <dbReference type="NCBI Taxonomy" id="13708"/>
    <lineage>
        <taxon>Eukaryota</taxon>
        <taxon>Viridiplantae</taxon>
        <taxon>Streptophyta</taxon>
        <taxon>Embryophyta</taxon>
        <taxon>Tracheophyta</taxon>
        <taxon>Spermatophyta</taxon>
        <taxon>Magnoliopsida</taxon>
        <taxon>eudicotyledons</taxon>
        <taxon>Gunneridae</taxon>
        <taxon>Pentapetalae</taxon>
        <taxon>asterids</taxon>
        <taxon>campanulids</taxon>
        <taxon>Asterales</taxon>
        <taxon>Asteraceae</taxon>
        <taxon>Asteroideae</taxon>
        <taxon>Heliantheae alliance</taxon>
        <taxon>Tageteae</taxon>
        <taxon>Tagetes</taxon>
    </lineage>
</organism>
<feature type="region of interest" description="Disordered" evidence="1">
    <location>
        <begin position="91"/>
        <end position="112"/>
    </location>
</feature>
<protein>
    <submittedName>
        <fullName evidence="2">Uncharacterized protein</fullName>
    </submittedName>
</protein>
<sequence length="134" mass="15028">MSTNNSSTEEAQRILNALNKLNPDSVLRYFSFMYLEIGVEPFLLWLNSLVEEAGCVFNALADAGRFEETERIPEWLNDYIQEREVVFTDDDRMASGTGSSVPDENSVVPPVKDEEPVFAPGISVPSKHFVKPDV</sequence>
<evidence type="ECO:0000313" key="2">
    <source>
        <dbReference type="EMBL" id="KAK1424149.1"/>
    </source>
</evidence>
<dbReference type="Proteomes" id="UP001229421">
    <property type="component" value="Unassembled WGS sequence"/>
</dbReference>
<evidence type="ECO:0000256" key="1">
    <source>
        <dbReference type="SAM" id="MobiDB-lite"/>
    </source>
</evidence>
<dbReference type="AlphaFoldDB" id="A0AAD8KK02"/>
<name>A0AAD8KK02_TARER</name>
<proteinExistence type="predicted"/>
<evidence type="ECO:0000313" key="3">
    <source>
        <dbReference type="Proteomes" id="UP001229421"/>
    </source>
</evidence>
<comment type="caution">
    <text evidence="2">The sequence shown here is derived from an EMBL/GenBank/DDBJ whole genome shotgun (WGS) entry which is preliminary data.</text>
</comment>
<dbReference type="EMBL" id="JAUHHV010000005">
    <property type="protein sequence ID" value="KAK1424149.1"/>
    <property type="molecule type" value="Genomic_DNA"/>
</dbReference>
<reference evidence="2" key="1">
    <citation type="journal article" date="2023" name="bioRxiv">
        <title>Improved chromosome-level genome assembly for marigold (Tagetes erecta).</title>
        <authorList>
            <person name="Jiang F."/>
            <person name="Yuan L."/>
            <person name="Wang S."/>
            <person name="Wang H."/>
            <person name="Xu D."/>
            <person name="Wang A."/>
            <person name="Fan W."/>
        </authorList>
    </citation>
    <scope>NUCLEOTIDE SEQUENCE</scope>
    <source>
        <strain evidence="2">WSJ</strain>
        <tissue evidence="2">Leaf</tissue>
    </source>
</reference>
<gene>
    <name evidence="2" type="ORF">QVD17_19467</name>
</gene>